<feature type="domain" description="GIY-YIG" evidence="2">
    <location>
        <begin position="12"/>
        <end position="119"/>
    </location>
</feature>
<sequence length="257" mass="29640">MNSLLEDNSQVLGHIYLITNTKTEKSYVGQTLTHRKNRGKYRPFGYMGRFQDHISEAICNTKKKQCTYLNNAIRMYGKEAFQCSLLLTCPKEDLDKQEEHFIKEYKSLYPDGYNLTRGGKVFKHMETDVDKISPLPPKKRGGCTSRSKETRAKMTERLKEVMGTQEAREEQMKRSQKQHSTVKLSKFKGVVVDMDNMEQYLRVRNSKDGSKFIKLVIGDKTTSFTGKYETLDEIKKKAIEFIKTIYSATLPNCSGNP</sequence>
<dbReference type="SMART" id="SM00465">
    <property type="entry name" value="GIYc"/>
    <property type="match status" value="1"/>
</dbReference>
<dbReference type="CDD" id="cd10443">
    <property type="entry name" value="GIY-YIG_HE_Tlr8p_PBC-V_like"/>
    <property type="match status" value="1"/>
</dbReference>
<dbReference type="Gene3D" id="3.40.1440.10">
    <property type="entry name" value="GIY-YIG endonuclease"/>
    <property type="match status" value="1"/>
</dbReference>
<protein>
    <recommendedName>
        <fullName evidence="2">GIY-YIG domain-containing protein</fullName>
    </recommendedName>
</protein>
<dbReference type="EMBL" id="MN739587">
    <property type="protein sequence ID" value="QHT14658.1"/>
    <property type="molecule type" value="Genomic_DNA"/>
</dbReference>
<evidence type="ECO:0000313" key="3">
    <source>
        <dbReference type="EMBL" id="QHT14658.1"/>
    </source>
</evidence>
<organism evidence="3">
    <name type="scientific">viral metagenome</name>
    <dbReference type="NCBI Taxonomy" id="1070528"/>
    <lineage>
        <taxon>unclassified sequences</taxon>
        <taxon>metagenomes</taxon>
        <taxon>organismal metagenomes</taxon>
    </lineage>
</organism>
<dbReference type="InterPro" id="IPR035901">
    <property type="entry name" value="GIY-YIG_endonuc_sf"/>
</dbReference>
<dbReference type="SUPFAM" id="SSF82771">
    <property type="entry name" value="GIY-YIG endonuclease"/>
    <property type="match status" value="1"/>
</dbReference>
<accession>A0A6C0DCM1</accession>
<evidence type="ECO:0000259" key="2">
    <source>
        <dbReference type="SMART" id="SM00465"/>
    </source>
</evidence>
<dbReference type="AlphaFoldDB" id="A0A6C0DCM1"/>
<name>A0A6C0DCM1_9ZZZZ</name>
<dbReference type="InterPro" id="IPR000305">
    <property type="entry name" value="GIY-YIG_endonuc"/>
</dbReference>
<evidence type="ECO:0000256" key="1">
    <source>
        <dbReference type="SAM" id="MobiDB-lite"/>
    </source>
</evidence>
<reference evidence="3" key="1">
    <citation type="journal article" date="2020" name="Nature">
        <title>Giant virus diversity and host interactions through global metagenomics.</title>
        <authorList>
            <person name="Schulz F."/>
            <person name="Roux S."/>
            <person name="Paez-Espino D."/>
            <person name="Jungbluth S."/>
            <person name="Walsh D.A."/>
            <person name="Denef V.J."/>
            <person name="McMahon K.D."/>
            <person name="Konstantinidis K.T."/>
            <person name="Eloe-Fadrosh E.A."/>
            <person name="Kyrpides N.C."/>
            <person name="Woyke T."/>
        </authorList>
    </citation>
    <scope>NUCLEOTIDE SEQUENCE</scope>
    <source>
        <strain evidence="3">GVMAG-M-3300023174-141</strain>
    </source>
</reference>
<feature type="region of interest" description="Disordered" evidence="1">
    <location>
        <begin position="130"/>
        <end position="150"/>
    </location>
</feature>
<proteinExistence type="predicted"/>